<evidence type="ECO:0000313" key="1">
    <source>
        <dbReference type="EMBL" id="BBI90422.1"/>
    </source>
</evidence>
<sequence length="334" mass="36087">MGDFAKDVDFHGNKIKRAKVDIPNRNSIANDDAIDKQYVDDVDKYTTTTSSNTGVQPTNIVTDRTLIHNKPSRELFDLIFYPIIKAKYIKPTFTATTRFVQVGTNTAVTPEVGMLVDVKFDITTTLNDSQGLDANKYQLSGSGITGTISGIDDGVAGYTISNYRIQENNTWQLTQNYKQANVKNDSRGNADATGDPTAPYFNASTQTQTINNVVKWVWYGVALNGDISSPSNTTIGTLLSSGKKHGDVPTEAKVSVPSGGTQTIYFAIPINGISIPQLTATKDGSMPVTASFTGTLLTDVPDATNSGNTKNYALYRATNGNGFAQVAEYVFKTQ</sequence>
<organism evidence="1 2">
    <name type="scientific">Tenacibaculum phage PTm1</name>
    <dbReference type="NCBI Taxonomy" id="2547425"/>
    <lineage>
        <taxon>Viruses</taxon>
        <taxon>Duplodnaviria</taxon>
        <taxon>Heunggongvirae</taxon>
        <taxon>Uroviricota</taxon>
        <taxon>Caudoviricetes</taxon>
        <taxon>Shirahamavirus</taxon>
        <taxon>Shirahamavirus PTm1</taxon>
    </lineage>
</organism>
<dbReference type="KEGG" id="vg:55802835"/>
<name>A0A5S9HXZ8_9CAUD</name>
<dbReference type="Proteomes" id="UP000422648">
    <property type="component" value="Segment"/>
</dbReference>
<proteinExistence type="predicted"/>
<dbReference type="GeneID" id="55802835"/>
<dbReference type="EMBL" id="AP019524">
    <property type="protein sequence ID" value="BBI90422.1"/>
    <property type="molecule type" value="Genomic_DNA"/>
</dbReference>
<dbReference type="RefSeq" id="YP_009873714.1">
    <property type="nucleotide sequence ID" value="NC_049340.1"/>
</dbReference>
<accession>A0A5S9HXZ8</accession>
<keyword evidence="2" id="KW-1185">Reference proteome</keyword>
<reference evidence="1 2" key="1">
    <citation type="journal article" date="2019" name="Arch. Virol.">
        <title>A novel jumbo Tenacibaculum maritimum lytic phage with head-fiber-like appendages.</title>
        <authorList>
            <person name="Kawato Y."/>
            <person name="Istiqomah I."/>
            <person name="Gaafar A.Y."/>
            <person name="Hanaoka M."/>
            <person name="Ishimaru K."/>
            <person name="Yasuike M."/>
            <person name="Nishiki I."/>
            <person name="Nakamura Y."/>
            <person name="Fujiwara A."/>
            <person name="Nakai T."/>
        </authorList>
    </citation>
    <scope>NUCLEOTIDE SEQUENCE [LARGE SCALE GENOMIC DNA]</scope>
    <source>
        <strain evidence="1 2">PTm1</strain>
    </source>
</reference>
<evidence type="ECO:0000313" key="2">
    <source>
        <dbReference type="Proteomes" id="UP000422648"/>
    </source>
</evidence>
<protein>
    <submittedName>
        <fullName evidence="1">Uncharacterized protein</fullName>
    </submittedName>
</protein>